<feature type="transmembrane region" description="Helical" evidence="10">
    <location>
        <begin position="399"/>
        <end position="420"/>
    </location>
</feature>
<dbReference type="PANTHER" id="PTHR42703:SF1">
    <property type="entry name" value="NA(+)_H(+) ANTIPORTER SUBUNIT D1"/>
    <property type="match status" value="1"/>
</dbReference>
<dbReference type="Pfam" id="PF00361">
    <property type="entry name" value="Proton_antipo_M"/>
    <property type="match status" value="1"/>
</dbReference>
<feature type="domain" description="NADH:quinone oxidoreductase/Mrp antiporter transmembrane" evidence="11">
    <location>
        <begin position="122"/>
        <end position="410"/>
    </location>
</feature>
<reference evidence="12 13" key="1">
    <citation type="submission" date="2019-01" db="EMBL/GenBank/DDBJ databases">
        <title>Draft genome sequences of the type strains of six Macrococcus species.</title>
        <authorList>
            <person name="Mazhar S."/>
            <person name="Altermann E."/>
            <person name="Hill C."/>
            <person name="Mcauliffe O."/>
        </authorList>
    </citation>
    <scope>NUCLEOTIDE SEQUENCE [LARGE SCALE GENOMIC DNA]</scope>
    <source>
        <strain evidence="12 13">CCM4811</strain>
    </source>
</reference>
<keyword evidence="7" id="KW-0406">Ion transport</keyword>
<feature type="transmembrane region" description="Helical" evidence="10">
    <location>
        <begin position="293"/>
        <end position="310"/>
    </location>
</feature>
<feature type="transmembrane region" description="Helical" evidence="10">
    <location>
        <begin position="127"/>
        <end position="144"/>
    </location>
</feature>
<keyword evidence="6 10" id="KW-1133">Transmembrane helix</keyword>
<feature type="transmembrane region" description="Helical" evidence="10">
    <location>
        <begin position="6"/>
        <end position="23"/>
    </location>
</feature>
<gene>
    <name evidence="12" type="ORF">ERX27_06520</name>
</gene>
<dbReference type="PRINTS" id="PR01437">
    <property type="entry name" value="NUOXDRDTASE4"/>
</dbReference>
<protein>
    <submittedName>
        <fullName evidence="12">Cation:proton antiporter</fullName>
    </submittedName>
</protein>
<keyword evidence="3" id="KW-0813">Transport</keyword>
<feature type="transmembrane region" description="Helical" evidence="10">
    <location>
        <begin position="234"/>
        <end position="261"/>
    </location>
</feature>
<evidence type="ECO:0000256" key="3">
    <source>
        <dbReference type="ARBA" id="ARBA00022449"/>
    </source>
</evidence>
<dbReference type="EMBL" id="SCWA01000010">
    <property type="protein sequence ID" value="TDL97725.1"/>
    <property type="molecule type" value="Genomic_DNA"/>
</dbReference>
<keyword evidence="5 9" id="KW-0812">Transmembrane</keyword>
<evidence type="ECO:0000256" key="8">
    <source>
        <dbReference type="ARBA" id="ARBA00023136"/>
    </source>
</evidence>
<sequence>MMNNLILLPLLIPLLAGLVTVLYKPYRREITIIASAVAGVIALTLSFHAVNEMMVINFGGWQSPYGIQFAGDFISLSLSGISLILTSLILMYGLHRPEYENDKLPFILFLLVGVNGSFLTADIFNLFVQFEVMLLASFVLMAIGNRAAQFKASIPYIVINIIGSWIFLAAIAMTYRLYGTLNYAHLSIRVQDHGMSDHAILIALLYLLVFALKSALILFMWLPKSYAVLSTENSAIFSALLTKVGVYAMIRFFTVIFSVHAAVTHEVLLVGSILTMIIGSIGVLAYRSIKYMICYQIILSIGIILFGLSTHTDAGLQGALLYLMNDMLIKGLLFLVAGIIIRDLHISTVHAHHGAIKQYPLLGTIFLLVTLTIGGVPPFGGFAGKLLIIEGGLHDRSYIGTIVMIIASLIALYTLIRMFLKVFFGEVDKMRANDIPKHQYGVMVVILILSLCITLFAQPIIDMLSHFDVDQYNQFLIKGGEK</sequence>
<keyword evidence="8 10" id="KW-0472">Membrane</keyword>
<name>A0A4R6BDC9_9STAP</name>
<dbReference type="InterPro" id="IPR050586">
    <property type="entry name" value="CPA3_Na-H_Antiporter_D"/>
</dbReference>
<dbReference type="Proteomes" id="UP000295310">
    <property type="component" value="Unassembled WGS sequence"/>
</dbReference>
<evidence type="ECO:0000259" key="11">
    <source>
        <dbReference type="Pfam" id="PF00361"/>
    </source>
</evidence>
<dbReference type="InterPro" id="IPR001750">
    <property type="entry name" value="ND/Mrp_TM"/>
</dbReference>
<evidence type="ECO:0000256" key="5">
    <source>
        <dbReference type="ARBA" id="ARBA00022692"/>
    </source>
</evidence>
<dbReference type="GO" id="GO:0005886">
    <property type="term" value="C:plasma membrane"/>
    <property type="evidence" value="ECO:0007669"/>
    <property type="project" value="UniProtKB-SubCell"/>
</dbReference>
<evidence type="ECO:0000256" key="4">
    <source>
        <dbReference type="ARBA" id="ARBA00022475"/>
    </source>
</evidence>
<dbReference type="InterPro" id="IPR003918">
    <property type="entry name" value="NADH_UbQ_OxRdtase"/>
</dbReference>
<dbReference type="OrthoDB" id="9811718at2"/>
<dbReference type="GO" id="GO:0015297">
    <property type="term" value="F:antiporter activity"/>
    <property type="evidence" value="ECO:0007669"/>
    <property type="project" value="UniProtKB-KW"/>
</dbReference>
<evidence type="ECO:0000313" key="13">
    <source>
        <dbReference type="Proteomes" id="UP000295310"/>
    </source>
</evidence>
<evidence type="ECO:0000256" key="2">
    <source>
        <dbReference type="ARBA" id="ARBA00005346"/>
    </source>
</evidence>
<evidence type="ECO:0000256" key="9">
    <source>
        <dbReference type="RuleBase" id="RU000320"/>
    </source>
</evidence>
<dbReference type="GO" id="GO:0008137">
    <property type="term" value="F:NADH dehydrogenase (ubiquinone) activity"/>
    <property type="evidence" value="ECO:0007669"/>
    <property type="project" value="InterPro"/>
</dbReference>
<dbReference type="AlphaFoldDB" id="A0A4R6BDC9"/>
<feature type="transmembrane region" description="Helical" evidence="10">
    <location>
        <begin position="69"/>
        <end position="92"/>
    </location>
</feature>
<comment type="caution">
    <text evidence="12">The sequence shown here is derived from an EMBL/GenBank/DDBJ whole genome shotgun (WGS) entry which is preliminary data.</text>
</comment>
<feature type="transmembrane region" description="Helical" evidence="10">
    <location>
        <begin position="198"/>
        <end position="222"/>
    </location>
</feature>
<evidence type="ECO:0000256" key="7">
    <source>
        <dbReference type="ARBA" id="ARBA00023065"/>
    </source>
</evidence>
<accession>A0A4R6BDC9</accession>
<evidence type="ECO:0000256" key="6">
    <source>
        <dbReference type="ARBA" id="ARBA00022989"/>
    </source>
</evidence>
<evidence type="ECO:0000256" key="1">
    <source>
        <dbReference type="ARBA" id="ARBA00004651"/>
    </source>
</evidence>
<feature type="transmembrane region" description="Helical" evidence="10">
    <location>
        <begin position="361"/>
        <end position="379"/>
    </location>
</feature>
<feature type="transmembrane region" description="Helical" evidence="10">
    <location>
        <begin position="156"/>
        <end position="178"/>
    </location>
</feature>
<evidence type="ECO:0000256" key="10">
    <source>
        <dbReference type="SAM" id="Phobius"/>
    </source>
</evidence>
<dbReference type="PANTHER" id="PTHR42703">
    <property type="entry name" value="NADH DEHYDROGENASE"/>
    <property type="match status" value="1"/>
</dbReference>
<dbReference type="GO" id="GO:0042773">
    <property type="term" value="P:ATP synthesis coupled electron transport"/>
    <property type="evidence" value="ECO:0007669"/>
    <property type="project" value="InterPro"/>
</dbReference>
<evidence type="ECO:0000313" key="12">
    <source>
        <dbReference type="EMBL" id="TDL97725.1"/>
    </source>
</evidence>
<comment type="similarity">
    <text evidence="2">Belongs to the CPA3 antiporters (TC 2.A.63) subunit D family.</text>
</comment>
<feature type="transmembrane region" description="Helical" evidence="10">
    <location>
        <begin position="30"/>
        <end position="49"/>
    </location>
</feature>
<proteinExistence type="inferred from homology"/>
<comment type="subcellular location">
    <subcellularLocation>
        <location evidence="1">Cell membrane</location>
        <topology evidence="1">Multi-pass membrane protein</topology>
    </subcellularLocation>
    <subcellularLocation>
        <location evidence="9">Membrane</location>
        <topology evidence="9">Multi-pass membrane protein</topology>
    </subcellularLocation>
</comment>
<feature type="transmembrane region" description="Helical" evidence="10">
    <location>
        <begin position="104"/>
        <end position="121"/>
    </location>
</feature>
<keyword evidence="13" id="KW-1185">Reference proteome</keyword>
<keyword evidence="4" id="KW-1003">Cell membrane</keyword>
<feature type="transmembrane region" description="Helical" evidence="10">
    <location>
        <begin position="267"/>
        <end position="286"/>
    </location>
</feature>
<organism evidence="12 13">
    <name type="scientific">Macrococcus brunensis</name>
    <dbReference type="NCBI Taxonomy" id="198483"/>
    <lineage>
        <taxon>Bacteria</taxon>
        <taxon>Bacillati</taxon>
        <taxon>Bacillota</taxon>
        <taxon>Bacilli</taxon>
        <taxon>Bacillales</taxon>
        <taxon>Staphylococcaceae</taxon>
        <taxon>Macrococcus</taxon>
    </lineage>
</organism>
<feature type="transmembrane region" description="Helical" evidence="10">
    <location>
        <begin position="322"/>
        <end position="341"/>
    </location>
</feature>
<feature type="transmembrane region" description="Helical" evidence="10">
    <location>
        <begin position="440"/>
        <end position="461"/>
    </location>
</feature>
<keyword evidence="3" id="KW-0050">Antiport</keyword>